<protein>
    <recommendedName>
        <fullName evidence="3">SpoIIAA-like</fullName>
    </recommendedName>
</protein>
<dbReference type="OrthoDB" id="7630990at2"/>
<sequence length="136" mass="14965">MAPKTCDILVDPAKQIALIDVFGAATIPCLMQAFGELGDHADWDPGFDIMILIGDAPGLESFTLATMEELQAFMRPWNQANRTGARPRTAFVCPDDLKRVIAELWAAMNSPDHWPVEIGVFVTRRQAASWLAQAPL</sequence>
<dbReference type="RefSeq" id="WP_143023972.1">
    <property type="nucleotide sequence ID" value="NZ_FNHG01000001.1"/>
</dbReference>
<accession>A0A1G9LDD4</accession>
<dbReference type="STRING" id="144026.SAMN04488568_10117"/>
<evidence type="ECO:0008006" key="3">
    <source>
        <dbReference type="Google" id="ProtNLM"/>
    </source>
</evidence>
<proteinExistence type="predicted"/>
<keyword evidence="2" id="KW-1185">Reference proteome</keyword>
<gene>
    <name evidence="1" type="ORF">SAMN04488568_10117</name>
</gene>
<organism evidence="1 2">
    <name type="scientific">Maricaulis salignorans</name>
    <dbReference type="NCBI Taxonomy" id="144026"/>
    <lineage>
        <taxon>Bacteria</taxon>
        <taxon>Pseudomonadati</taxon>
        <taxon>Pseudomonadota</taxon>
        <taxon>Alphaproteobacteria</taxon>
        <taxon>Maricaulales</taxon>
        <taxon>Maricaulaceae</taxon>
        <taxon>Maricaulis</taxon>
    </lineage>
</organism>
<dbReference type="AlphaFoldDB" id="A0A1G9LDD4"/>
<dbReference type="Proteomes" id="UP000199759">
    <property type="component" value="Unassembled WGS sequence"/>
</dbReference>
<reference evidence="1 2" key="1">
    <citation type="submission" date="2016-10" db="EMBL/GenBank/DDBJ databases">
        <authorList>
            <person name="de Groot N.N."/>
        </authorList>
    </citation>
    <scope>NUCLEOTIDE SEQUENCE [LARGE SCALE GENOMIC DNA]</scope>
    <source>
        <strain evidence="1 2">DSM 16077</strain>
    </source>
</reference>
<name>A0A1G9LDD4_9PROT</name>
<evidence type="ECO:0000313" key="1">
    <source>
        <dbReference type="EMBL" id="SDL60029.1"/>
    </source>
</evidence>
<dbReference type="EMBL" id="FNHG01000001">
    <property type="protein sequence ID" value="SDL60029.1"/>
    <property type="molecule type" value="Genomic_DNA"/>
</dbReference>
<evidence type="ECO:0000313" key="2">
    <source>
        <dbReference type="Proteomes" id="UP000199759"/>
    </source>
</evidence>